<evidence type="ECO:0000313" key="3">
    <source>
        <dbReference type="Proteomes" id="UP000324800"/>
    </source>
</evidence>
<comment type="caution">
    <text evidence="2">The sequence shown here is derived from an EMBL/GenBank/DDBJ whole genome shotgun (WGS) entry which is preliminary data.</text>
</comment>
<evidence type="ECO:0000313" key="2">
    <source>
        <dbReference type="EMBL" id="KAA6367894.1"/>
    </source>
</evidence>
<protein>
    <submittedName>
        <fullName evidence="2">Uncharacterized protein</fullName>
    </submittedName>
</protein>
<accession>A0A5J4UCE0</accession>
<dbReference type="AlphaFoldDB" id="A0A5J4UCE0"/>
<name>A0A5J4UCE0_9EUKA</name>
<evidence type="ECO:0000256" key="1">
    <source>
        <dbReference type="SAM" id="MobiDB-lite"/>
    </source>
</evidence>
<reference evidence="2 3" key="1">
    <citation type="submission" date="2019-03" db="EMBL/GenBank/DDBJ databases">
        <title>Single cell metagenomics reveals metabolic interactions within the superorganism composed of flagellate Streblomastix strix and complex community of Bacteroidetes bacteria on its surface.</title>
        <authorList>
            <person name="Treitli S.C."/>
            <person name="Kolisko M."/>
            <person name="Husnik F."/>
            <person name="Keeling P."/>
            <person name="Hampl V."/>
        </authorList>
    </citation>
    <scope>NUCLEOTIDE SEQUENCE [LARGE SCALE GENOMIC DNA]</scope>
    <source>
        <strain evidence="2">ST1C</strain>
    </source>
</reference>
<feature type="compositionally biased region" description="Polar residues" evidence="1">
    <location>
        <begin position="18"/>
        <end position="27"/>
    </location>
</feature>
<gene>
    <name evidence="2" type="ORF">EZS28_036577</name>
</gene>
<proteinExistence type="predicted"/>
<organism evidence="2 3">
    <name type="scientific">Streblomastix strix</name>
    <dbReference type="NCBI Taxonomy" id="222440"/>
    <lineage>
        <taxon>Eukaryota</taxon>
        <taxon>Metamonada</taxon>
        <taxon>Preaxostyla</taxon>
        <taxon>Oxymonadida</taxon>
        <taxon>Streblomastigidae</taxon>
        <taxon>Streblomastix</taxon>
    </lineage>
</organism>
<dbReference type="Proteomes" id="UP000324800">
    <property type="component" value="Unassembled WGS sequence"/>
</dbReference>
<dbReference type="EMBL" id="SNRW01017868">
    <property type="protein sequence ID" value="KAA6367894.1"/>
    <property type="molecule type" value="Genomic_DNA"/>
</dbReference>
<feature type="region of interest" description="Disordered" evidence="1">
    <location>
        <begin position="17"/>
        <end position="50"/>
    </location>
</feature>
<sequence>MRTQQVAQMAMDAKIILESNSQQSDSIDLTDDVEQTPNSESSSQQTQSASRKIFGKETIKAMQEQIGEDLGVDLSRWKQFSYTDSQGINQNATKYRCIGNEIPIKIQQGKTNIEKGEQYGDAMTALSASQSTALTAYTKELEGKPNADEFKHIFKLSTIRTNAVTQLRE</sequence>
<feature type="compositionally biased region" description="Low complexity" evidence="1">
    <location>
        <begin position="39"/>
        <end position="50"/>
    </location>
</feature>